<dbReference type="GO" id="GO:0004503">
    <property type="term" value="F:tyrosinase activity"/>
    <property type="evidence" value="ECO:0007669"/>
    <property type="project" value="UniProtKB-ARBA"/>
</dbReference>
<keyword evidence="4" id="KW-0186">Copper</keyword>
<dbReference type="InterPro" id="IPR000896">
    <property type="entry name" value="Hemocyanin/hexamerin_mid_dom"/>
</dbReference>
<dbReference type="AlphaFoldDB" id="A0A1D2MTF4"/>
<dbReference type="InterPro" id="IPR013788">
    <property type="entry name" value="Hemocyanin/hexamerin"/>
</dbReference>
<dbReference type="OrthoDB" id="8119704at2759"/>
<evidence type="ECO:0000313" key="6">
    <source>
        <dbReference type="EMBL" id="ODM96380.1"/>
    </source>
</evidence>
<evidence type="ECO:0000259" key="5">
    <source>
        <dbReference type="Pfam" id="PF00372"/>
    </source>
</evidence>
<evidence type="ECO:0000256" key="2">
    <source>
        <dbReference type="ARBA" id="ARBA00009928"/>
    </source>
</evidence>
<protein>
    <submittedName>
        <fullName evidence="6">Phenoloxidase subunit 1</fullName>
    </submittedName>
</protein>
<accession>A0A1D2MTF4</accession>
<proteinExistence type="inferred from homology"/>
<dbReference type="InterPro" id="IPR008922">
    <property type="entry name" value="Di-copper_centre_dom_sf"/>
</dbReference>
<comment type="caution">
    <text evidence="6">The sequence shown here is derived from an EMBL/GenBank/DDBJ whole genome shotgun (WGS) entry which is preliminary data.</text>
</comment>
<organism evidence="6 7">
    <name type="scientific">Orchesella cincta</name>
    <name type="common">Springtail</name>
    <name type="synonym">Podura cincta</name>
    <dbReference type="NCBI Taxonomy" id="48709"/>
    <lineage>
        <taxon>Eukaryota</taxon>
        <taxon>Metazoa</taxon>
        <taxon>Ecdysozoa</taxon>
        <taxon>Arthropoda</taxon>
        <taxon>Hexapoda</taxon>
        <taxon>Collembola</taxon>
        <taxon>Entomobryomorpha</taxon>
        <taxon>Entomobryoidea</taxon>
        <taxon>Orchesellidae</taxon>
        <taxon>Orchesellinae</taxon>
        <taxon>Orchesella</taxon>
    </lineage>
</organism>
<dbReference type="STRING" id="48709.A0A1D2MTF4"/>
<dbReference type="Proteomes" id="UP000094527">
    <property type="component" value="Unassembled WGS sequence"/>
</dbReference>
<name>A0A1D2MTF4_ORCCI</name>
<evidence type="ECO:0000256" key="1">
    <source>
        <dbReference type="ARBA" id="ARBA00001973"/>
    </source>
</evidence>
<evidence type="ECO:0000256" key="4">
    <source>
        <dbReference type="ARBA" id="ARBA00023008"/>
    </source>
</evidence>
<keyword evidence="3" id="KW-0479">Metal-binding</keyword>
<dbReference type="Gene3D" id="1.10.1280.10">
    <property type="entry name" value="Di-copper center containing domain from catechol oxidase"/>
    <property type="match status" value="1"/>
</dbReference>
<dbReference type="GO" id="GO:0006582">
    <property type="term" value="P:melanin metabolic process"/>
    <property type="evidence" value="ECO:0007669"/>
    <property type="project" value="UniProtKB-ARBA"/>
</dbReference>
<comment type="similarity">
    <text evidence="2">Belongs to the tyrosinase family.</text>
</comment>
<dbReference type="GO" id="GO:0046872">
    <property type="term" value="F:metal ion binding"/>
    <property type="evidence" value="ECO:0007669"/>
    <property type="project" value="UniProtKB-KW"/>
</dbReference>
<dbReference type="EMBL" id="LJIJ01000545">
    <property type="protein sequence ID" value="ODM96380.1"/>
    <property type="molecule type" value="Genomic_DNA"/>
</dbReference>
<evidence type="ECO:0000256" key="3">
    <source>
        <dbReference type="ARBA" id="ARBA00022723"/>
    </source>
</evidence>
<dbReference type="PANTHER" id="PTHR11511:SF4">
    <property type="entry name" value="PHENOLOXIDASE 2-RELATED"/>
    <property type="match status" value="1"/>
</dbReference>
<sequence>MANKTDFFNACAYVETRVNLICGPFFIKSALKRPDMLGSGCLQLWEIMPDMFIEAKAIIVVDKNFSGSTSTPNHKLAYFMEDIGINSHHWHWHIVNAFQFAQRHCGQKGLKFFITCIMECWQGFFPTQRSSFKYEAEILSIIRSWADRVIEAIDAGFAIQEGGAGLI</sequence>
<evidence type="ECO:0000313" key="7">
    <source>
        <dbReference type="Proteomes" id="UP000094527"/>
    </source>
</evidence>
<dbReference type="Pfam" id="PF00372">
    <property type="entry name" value="Hemocyanin_M"/>
    <property type="match status" value="1"/>
</dbReference>
<dbReference type="SUPFAM" id="SSF48056">
    <property type="entry name" value="Di-copper centre-containing domain"/>
    <property type="match status" value="1"/>
</dbReference>
<dbReference type="PANTHER" id="PTHR11511">
    <property type="entry name" value="LARVAL STORAGE PROTEIN/PHENOLOXIDASE"/>
    <property type="match status" value="1"/>
</dbReference>
<reference evidence="6 7" key="1">
    <citation type="journal article" date="2016" name="Genome Biol. Evol.">
        <title>Gene Family Evolution Reflects Adaptation to Soil Environmental Stressors in the Genome of the Collembolan Orchesella cincta.</title>
        <authorList>
            <person name="Faddeeva-Vakhrusheva A."/>
            <person name="Derks M.F."/>
            <person name="Anvar S.Y."/>
            <person name="Agamennone V."/>
            <person name="Suring W."/>
            <person name="Smit S."/>
            <person name="van Straalen N.M."/>
            <person name="Roelofs D."/>
        </authorList>
    </citation>
    <scope>NUCLEOTIDE SEQUENCE [LARGE SCALE GENOMIC DNA]</scope>
    <source>
        <tissue evidence="6">Mixed pool</tissue>
    </source>
</reference>
<gene>
    <name evidence="6" type="ORF">Ocin01_10306</name>
</gene>
<comment type="cofactor">
    <cofactor evidence="1">
        <name>Cu(2+)</name>
        <dbReference type="ChEBI" id="CHEBI:29036"/>
    </cofactor>
</comment>
<feature type="domain" description="Hemocyanin middle" evidence="5">
    <location>
        <begin position="58"/>
        <end position="105"/>
    </location>
</feature>
<keyword evidence="7" id="KW-1185">Reference proteome</keyword>